<keyword evidence="3 6" id="KW-0808">Transferase</keyword>
<dbReference type="InterPro" id="IPR002052">
    <property type="entry name" value="DNA_methylase_N6_adenine_CS"/>
</dbReference>
<dbReference type="InterPro" id="IPR022882">
    <property type="entry name" value="tRNA_adenine-N6_MeTrfase"/>
</dbReference>
<organism evidence="8 9">
    <name type="scientific">Pedobacter punctiformis</name>
    <dbReference type="NCBI Taxonomy" id="3004097"/>
    <lineage>
        <taxon>Bacteria</taxon>
        <taxon>Pseudomonadati</taxon>
        <taxon>Bacteroidota</taxon>
        <taxon>Sphingobacteriia</taxon>
        <taxon>Sphingobacteriales</taxon>
        <taxon>Sphingobacteriaceae</taxon>
        <taxon>Pedobacter</taxon>
    </lineage>
</organism>
<dbReference type="HAMAP" id="MF_01872">
    <property type="entry name" value="tRNA_methyltr_YfiC"/>
    <property type="match status" value="1"/>
</dbReference>
<evidence type="ECO:0000256" key="6">
    <source>
        <dbReference type="HAMAP-Rule" id="MF_01872"/>
    </source>
</evidence>
<name>A0ABT4L8G7_9SPHI</name>
<dbReference type="InterPro" id="IPR007848">
    <property type="entry name" value="Small_mtfrase_dom"/>
</dbReference>
<sequence>MKVNTDGVLLGALASHQSPSRILDIGTGTGVIALMLAQRFANVFIDAIEIDELAAKTASLNAEKSIFANRIKVEHIAFQDFETAEQYDLIVSNPPFFVNDLKNEEHRKGIARHADVDFFEMLIEKSAHLLTESGKLWLILPVKQANEIISKASTFNLSLCDRINLHSDKSKATFRQIICLSKEVLPLNETDFYIYESLKENTAEYKLLLKDFFLAF</sequence>
<evidence type="ECO:0000256" key="4">
    <source>
        <dbReference type="ARBA" id="ARBA00022691"/>
    </source>
</evidence>
<comment type="catalytic activity">
    <reaction evidence="6">
        <text>adenosine(37) in tRNA1(Val) + S-adenosyl-L-methionine = N(6)-methyladenosine(37) in tRNA1(Val) + S-adenosyl-L-homocysteine + H(+)</text>
        <dbReference type="Rhea" id="RHEA:43160"/>
        <dbReference type="Rhea" id="RHEA-COMP:10369"/>
        <dbReference type="Rhea" id="RHEA-COMP:10370"/>
        <dbReference type="ChEBI" id="CHEBI:15378"/>
        <dbReference type="ChEBI" id="CHEBI:57856"/>
        <dbReference type="ChEBI" id="CHEBI:59789"/>
        <dbReference type="ChEBI" id="CHEBI:74411"/>
        <dbReference type="ChEBI" id="CHEBI:74449"/>
        <dbReference type="EC" id="2.1.1.223"/>
    </reaction>
</comment>
<evidence type="ECO:0000256" key="1">
    <source>
        <dbReference type="ARBA" id="ARBA00022490"/>
    </source>
</evidence>
<evidence type="ECO:0000256" key="2">
    <source>
        <dbReference type="ARBA" id="ARBA00022603"/>
    </source>
</evidence>
<evidence type="ECO:0000256" key="3">
    <source>
        <dbReference type="ARBA" id="ARBA00022679"/>
    </source>
</evidence>
<keyword evidence="4 6" id="KW-0949">S-adenosyl-L-methionine</keyword>
<evidence type="ECO:0000313" key="9">
    <source>
        <dbReference type="Proteomes" id="UP001144347"/>
    </source>
</evidence>
<keyword evidence="5 6" id="KW-0819">tRNA processing</keyword>
<comment type="similarity">
    <text evidence="6">Belongs to the methyltransferase superfamily. tRNA (adenine-N(6)-)-methyltransferase family.</text>
</comment>
<dbReference type="GO" id="GO:0032259">
    <property type="term" value="P:methylation"/>
    <property type="evidence" value="ECO:0007669"/>
    <property type="project" value="UniProtKB-KW"/>
</dbReference>
<reference evidence="8" key="1">
    <citation type="submission" date="2022-12" db="EMBL/GenBank/DDBJ databases">
        <title>Genome sequence of HCMS5-2.</title>
        <authorList>
            <person name="Woo H."/>
        </authorList>
    </citation>
    <scope>NUCLEOTIDE SEQUENCE</scope>
    <source>
        <strain evidence="8">HCMS5-2</strain>
    </source>
</reference>
<gene>
    <name evidence="8" type="ORF">O0955_09270</name>
</gene>
<protein>
    <recommendedName>
        <fullName evidence="6">tRNA1(Val) (adenine(37)-N6)-methyltransferase</fullName>
        <ecNumber evidence="6">2.1.1.223</ecNumber>
    </recommendedName>
    <alternativeName>
        <fullName evidence="6">tRNA m6A37 methyltransferase</fullName>
    </alternativeName>
</protein>
<feature type="domain" description="Methyltransferase small" evidence="7">
    <location>
        <begin position="8"/>
        <end position="144"/>
    </location>
</feature>
<dbReference type="GO" id="GO:0008168">
    <property type="term" value="F:methyltransferase activity"/>
    <property type="evidence" value="ECO:0007669"/>
    <property type="project" value="UniProtKB-KW"/>
</dbReference>
<keyword evidence="9" id="KW-1185">Reference proteome</keyword>
<comment type="caution">
    <text evidence="8">The sequence shown here is derived from an EMBL/GenBank/DDBJ whole genome shotgun (WGS) entry which is preliminary data.</text>
</comment>
<dbReference type="PRINTS" id="PR00507">
    <property type="entry name" value="N12N6MTFRASE"/>
</dbReference>
<accession>A0ABT4L8G7</accession>
<comment type="subcellular location">
    <subcellularLocation>
        <location evidence="6">Cytoplasm</location>
    </subcellularLocation>
</comment>
<dbReference type="Pfam" id="PF05175">
    <property type="entry name" value="MTS"/>
    <property type="match status" value="1"/>
</dbReference>
<dbReference type="PANTHER" id="PTHR47739:SF1">
    <property type="entry name" value="TRNA1(VAL) (ADENINE(37)-N6)-METHYLTRANSFERASE"/>
    <property type="match status" value="1"/>
</dbReference>
<dbReference type="CDD" id="cd02440">
    <property type="entry name" value="AdoMet_MTases"/>
    <property type="match status" value="1"/>
</dbReference>
<proteinExistence type="inferred from homology"/>
<keyword evidence="2 6" id="KW-0489">Methyltransferase</keyword>
<dbReference type="RefSeq" id="WP_269427269.1">
    <property type="nucleotide sequence ID" value="NZ_JAPWGM010000003.1"/>
</dbReference>
<dbReference type="Gene3D" id="3.40.50.150">
    <property type="entry name" value="Vaccinia Virus protein VP39"/>
    <property type="match status" value="1"/>
</dbReference>
<dbReference type="PANTHER" id="PTHR47739">
    <property type="entry name" value="TRNA1(VAL) (ADENINE(37)-N6)-METHYLTRANSFERASE"/>
    <property type="match status" value="1"/>
</dbReference>
<dbReference type="InterPro" id="IPR029063">
    <property type="entry name" value="SAM-dependent_MTases_sf"/>
</dbReference>
<comment type="function">
    <text evidence="6">Specifically methylates the adenine in position 37 of tRNA(1)(Val) (anticodon cmo5UAC).</text>
</comment>
<dbReference type="PROSITE" id="PS00092">
    <property type="entry name" value="N6_MTASE"/>
    <property type="match status" value="1"/>
</dbReference>
<dbReference type="Proteomes" id="UP001144347">
    <property type="component" value="Unassembled WGS sequence"/>
</dbReference>
<dbReference type="SUPFAM" id="SSF53335">
    <property type="entry name" value="S-adenosyl-L-methionine-dependent methyltransferases"/>
    <property type="match status" value="1"/>
</dbReference>
<dbReference type="InterPro" id="IPR050210">
    <property type="entry name" value="tRNA_Adenine-N(6)_MTase"/>
</dbReference>
<keyword evidence="1 6" id="KW-0963">Cytoplasm</keyword>
<evidence type="ECO:0000259" key="7">
    <source>
        <dbReference type="Pfam" id="PF05175"/>
    </source>
</evidence>
<evidence type="ECO:0000313" key="8">
    <source>
        <dbReference type="EMBL" id="MCZ4244195.1"/>
    </source>
</evidence>
<dbReference type="EC" id="2.1.1.223" evidence="6"/>
<evidence type="ECO:0000256" key="5">
    <source>
        <dbReference type="ARBA" id="ARBA00022694"/>
    </source>
</evidence>
<dbReference type="EMBL" id="JAPWGM010000003">
    <property type="protein sequence ID" value="MCZ4244195.1"/>
    <property type="molecule type" value="Genomic_DNA"/>
</dbReference>